<proteinExistence type="predicted"/>
<accession>A0A840HY22</accession>
<reference evidence="1 2" key="1">
    <citation type="submission" date="2020-08" db="EMBL/GenBank/DDBJ databases">
        <title>Genomic Encyclopedia of Type Strains, Phase IV (KMG-IV): sequencing the most valuable type-strain genomes for metagenomic binning, comparative biology and taxonomic classification.</title>
        <authorList>
            <person name="Goeker M."/>
        </authorList>
    </citation>
    <scope>NUCLEOTIDE SEQUENCE [LARGE SCALE GENOMIC DNA]</scope>
    <source>
        <strain evidence="1 2">DSM 7465</strain>
    </source>
</reference>
<evidence type="ECO:0000313" key="1">
    <source>
        <dbReference type="EMBL" id="MBB4642459.1"/>
    </source>
</evidence>
<sequence length="100" mass="11377">MTAQALDRLGNGFSELIELLDGDDVERLETVIADVRIALEDVRAEGAWRDAQEVTGRIREIMPLVEAARIRVNFLTDQNRQRVDMLAHHGGRMTLSTYKR</sequence>
<dbReference type="Proteomes" id="UP000575068">
    <property type="component" value="Unassembled WGS sequence"/>
</dbReference>
<organism evidence="1 2">
    <name type="scientific">Rhizorhapis suberifaciens</name>
    <name type="common">corky root of lettuce</name>
    <dbReference type="NCBI Taxonomy" id="13656"/>
    <lineage>
        <taxon>Bacteria</taxon>
        <taxon>Pseudomonadati</taxon>
        <taxon>Pseudomonadota</taxon>
        <taxon>Alphaproteobacteria</taxon>
        <taxon>Sphingomonadales</taxon>
        <taxon>Sphingomonadaceae</taxon>
        <taxon>Rhizorhapis</taxon>
    </lineage>
</organism>
<dbReference type="AlphaFoldDB" id="A0A840HY22"/>
<evidence type="ECO:0000313" key="2">
    <source>
        <dbReference type="Proteomes" id="UP000575068"/>
    </source>
</evidence>
<gene>
    <name evidence="1" type="ORF">HNQ99_002790</name>
</gene>
<dbReference type="EMBL" id="JACHOV010000011">
    <property type="protein sequence ID" value="MBB4642459.1"/>
    <property type="molecule type" value="Genomic_DNA"/>
</dbReference>
<dbReference type="RefSeq" id="WP_184476580.1">
    <property type="nucleotide sequence ID" value="NZ_JACHOV010000011.1"/>
</dbReference>
<evidence type="ECO:0008006" key="3">
    <source>
        <dbReference type="Google" id="ProtNLM"/>
    </source>
</evidence>
<name>A0A840HY22_9SPHN</name>
<protein>
    <recommendedName>
        <fullName evidence="3">Flagellar protein FliT</fullName>
    </recommendedName>
</protein>
<keyword evidence="2" id="KW-1185">Reference proteome</keyword>
<comment type="caution">
    <text evidence="1">The sequence shown here is derived from an EMBL/GenBank/DDBJ whole genome shotgun (WGS) entry which is preliminary data.</text>
</comment>